<organism evidence="2 3">
    <name type="scientific">Caenorhabditis tropicalis</name>
    <dbReference type="NCBI Taxonomy" id="1561998"/>
    <lineage>
        <taxon>Eukaryota</taxon>
        <taxon>Metazoa</taxon>
        <taxon>Ecdysozoa</taxon>
        <taxon>Nematoda</taxon>
        <taxon>Chromadorea</taxon>
        <taxon>Rhabditida</taxon>
        <taxon>Rhabditina</taxon>
        <taxon>Rhabditomorpha</taxon>
        <taxon>Rhabditoidea</taxon>
        <taxon>Rhabditidae</taxon>
        <taxon>Peloderinae</taxon>
        <taxon>Caenorhabditis</taxon>
    </lineage>
</organism>
<feature type="domain" description="Sdz-33 F-box" evidence="1">
    <location>
        <begin position="83"/>
        <end position="139"/>
    </location>
</feature>
<evidence type="ECO:0000313" key="2">
    <source>
        <dbReference type="Proteomes" id="UP000095282"/>
    </source>
</evidence>
<reference evidence="3" key="1">
    <citation type="submission" date="2016-11" db="UniProtKB">
        <authorList>
            <consortium name="WormBaseParasite"/>
        </authorList>
    </citation>
    <scope>IDENTIFICATION</scope>
</reference>
<dbReference type="eggNOG" id="ENOG502TK42">
    <property type="taxonomic scope" value="Eukaryota"/>
</dbReference>
<name>A0A1I7U1C3_9PELO</name>
<dbReference type="Pfam" id="PF07735">
    <property type="entry name" value="FBA_2"/>
    <property type="match status" value="1"/>
</dbReference>
<accession>A0A1I7U1C3</accession>
<dbReference type="PANTHER" id="PTHR21503">
    <property type="entry name" value="F-BOX-CONTAINING HYPOTHETICAL PROTEIN C.ELEGANS"/>
    <property type="match status" value="1"/>
</dbReference>
<sequence>MDVFNCPFEIVFLELKPPLTDDQLIMMIDSLNGMVTEIRRVEIESATSSMLELFMNRFRKSIGTLVLHDSDRLVCKRLNFEIKNVFYSDSLKWINLDFLLSMDTLSISALSCNLSAKDLNVFLRSWQEGKTNQKLQHIDFMTFEQLDVMEVVKGCGGELMDPRTTKLKYQGINYAEVGFDIWIHGGIYIRRNDGRLAVIATNGHNYGGAEEIIKDIRERNYLDAWDIWNSENSAEKWNMNKFFIFIDMKED</sequence>
<proteinExistence type="predicted"/>
<evidence type="ECO:0000313" key="3">
    <source>
        <dbReference type="WBParaSite" id="Csp11.Scaffold629.g13863.t1"/>
    </source>
</evidence>
<evidence type="ECO:0000259" key="1">
    <source>
        <dbReference type="Pfam" id="PF07735"/>
    </source>
</evidence>
<dbReference type="Proteomes" id="UP000095282">
    <property type="component" value="Unplaced"/>
</dbReference>
<keyword evidence="2" id="KW-1185">Reference proteome</keyword>
<dbReference type="WBParaSite" id="Csp11.Scaffold629.g13863.t1">
    <property type="protein sequence ID" value="Csp11.Scaffold629.g13863.t1"/>
    <property type="gene ID" value="Csp11.Scaffold629.g13863"/>
</dbReference>
<dbReference type="InterPro" id="IPR012885">
    <property type="entry name" value="F-box_Sdz-33"/>
</dbReference>
<protein>
    <submittedName>
        <fullName evidence="3">FBA_2 domain-containing protein</fullName>
    </submittedName>
</protein>
<dbReference type="AlphaFoldDB" id="A0A1I7U1C3"/>